<feature type="transmembrane region" description="Helical" evidence="1">
    <location>
        <begin position="182"/>
        <end position="198"/>
    </location>
</feature>
<keyword evidence="1" id="KW-0472">Membrane</keyword>
<sequence>MSEDVSILEKIKDYVLNVDPEGVVRDAKLMGMDITCPADFANNAHNYTYIERLSQKYADTCAKYCAASGLTSGVGGITTTITLAGADIANMAAQLYWLNQKLALLNGFEPENDLHNQRSQAIFMTALGIEQTAQAAIRATVAKVAAENLAKKGPASAPVIRLIMEIAKIIGVKITKIQAGKLIPIIGGVIGASLNYYFSTQMSKKMMNDYKSDYFDRWQIKNR</sequence>
<dbReference type="InterPro" id="IPR024787">
    <property type="entry name" value="EcsC"/>
</dbReference>
<keyword evidence="1" id="KW-0812">Transmembrane</keyword>
<dbReference type="RefSeq" id="WP_161717194.1">
    <property type="nucleotide sequence ID" value="NZ_JAAAPO010000002.1"/>
</dbReference>
<evidence type="ECO:0000313" key="3">
    <source>
        <dbReference type="Proteomes" id="UP000753724"/>
    </source>
</evidence>
<organism evidence="2 3">
    <name type="scientific">Novosphingobium ovatum</name>
    <dbReference type="NCBI Taxonomy" id="1908523"/>
    <lineage>
        <taxon>Bacteria</taxon>
        <taxon>Pseudomonadati</taxon>
        <taxon>Pseudomonadota</taxon>
        <taxon>Alphaproteobacteria</taxon>
        <taxon>Sphingomonadales</taxon>
        <taxon>Sphingomonadaceae</taxon>
        <taxon>Novosphingobium</taxon>
    </lineage>
</organism>
<proteinExistence type="predicted"/>
<dbReference type="Proteomes" id="UP000753724">
    <property type="component" value="Unassembled WGS sequence"/>
</dbReference>
<gene>
    <name evidence="2" type="ORF">GTZ99_04975</name>
</gene>
<dbReference type="Pfam" id="PF12787">
    <property type="entry name" value="EcsC"/>
    <property type="match status" value="1"/>
</dbReference>
<name>A0ABW9XBJ7_9SPHN</name>
<keyword evidence="1" id="KW-1133">Transmembrane helix</keyword>
<comment type="caution">
    <text evidence="2">The sequence shown here is derived from an EMBL/GenBank/DDBJ whole genome shotgun (WGS) entry which is preliminary data.</text>
</comment>
<reference evidence="3" key="1">
    <citation type="submission" date="2020-01" db="EMBL/GenBank/DDBJ databases">
        <title>Sphingomonas sp. strain CSW-10.</title>
        <authorList>
            <person name="Chen W.-M."/>
        </authorList>
    </citation>
    <scope>NUCLEOTIDE SEQUENCE [LARGE SCALE GENOMIC DNA]</scope>
    <source>
        <strain evidence="3">FSY-8</strain>
    </source>
</reference>
<evidence type="ECO:0000256" key="1">
    <source>
        <dbReference type="SAM" id="Phobius"/>
    </source>
</evidence>
<accession>A0ABW9XBJ7</accession>
<keyword evidence="3" id="KW-1185">Reference proteome</keyword>
<dbReference type="EMBL" id="JAAAPO010000002">
    <property type="protein sequence ID" value="NBC35907.1"/>
    <property type="molecule type" value="Genomic_DNA"/>
</dbReference>
<evidence type="ECO:0000313" key="2">
    <source>
        <dbReference type="EMBL" id="NBC35907.1"/>
    </source>
</evidence>
<protein>
    <submittedName>
        <fullName evidence="2">EcsC family protein</fullName>
    </submittedName>
</protein>